<accession>A0A4Q9VVN1</accession>
<reference evidence="1 2" key="1">
    <citation type="submission" date="2019-02" db="EMBL/GenBank/DDBJ databases">
        <title>Siculibacillus lacustris gen. nov., sp. nov., a new rosette-forming bacterium isolated from a freshwater crater lake (Lake St. Ana, Romania).</title>
        <authorList>
            <person name="Felfoldi T."/>
            <person name="Marton Z."/>
            <person name="Szabo A."/>
            <person name="Mentes A."/>
            <person name="Boka K."/>
            <person name="Marialigeti K."/>
            <person name="Mathe I."/>
            <person name="Koncz M."/>
            <person name="Schumann P."/>
            <person name="Toth E."/>
        </authorList>
    </citation>
    <scope>NUCLEOTIDE SEQUENCE [LARGE SCALE GENOMIC DNA]</scope>
    <source>
        <strain evidence="1 2">SA-279</strain>
    </source>
</reference>
<dbReference type="GO" id="GO:0016829">
    <property type="term" value="F:lyase activity"/>
    <property type="evidence" value="ECO:0007669"/>
    <property type="project" value="UniProtKB-KW"/>
</dbReference>
<keyword evidence="1" id="KW-0456">Lyase</keyword>
<proteinExistence type="predicted"/>
<dbReference type="InterPro" id="IPR010005">
    <property type="entry name" value="Formate_DH_maturation_HycH"/>
</dbReference>
<evidence type="ECO:0000313" key="2">
    <source>
        <dbReference type="Proteomes" id="UP000292781"/>
    </source>
</evidence>
<sequence>MTGVVFYRLNAKFLERATDVPEDAREVVYYSLAIGHHVGVFDCFKPVLRCSADFYDRLIAVLPEGEARRKFEGLHRFGEITIDRSHTEMIGRAIDTVRDDLDDETATWLGELSQSLAAIDREPAIYLMARRLS</sequence>
<protein>
    <submittedName>
        <fullName evidence="1">Formate hydrogenlyase maturation protein HycH</fullName>
    </submittedName>
</protein>
<dbReference type="EMBL" id="SJFN01000004">
    <property type="protein sequence ID" value="TBW40322.1"/>
    <property type="molecule type" value="Genomic_DNA"/>
</dbReference>
<evidence type="ECO:0000313" key="1">
    <source>
        <dbReference type="EMBL" id="TBW40322.1"/>
    </source>
</evidence>
<keyword evidence="2" id="KW-1185">Reference proteome</keyword>
<comment type="caution">
    <text evidence="1">The sequence shown here is derived from an EMBL/GenBank/DDBJ whole genome shotgun (WGS) entry which is preliminary data.</text>
</comment>
<dbReference type="RefSeq" id="WP_131306381.1">
    <property type="nucleotide sequence ID" value="NZ_SJFN01000004.1"/>
</dbReference>
<name>A0A4Q9VVN1_9HYPH</name>
<dbReference type="AlphaFoldDB" id="A0A4Q9VVN1"/>
<dbReference type="OrthoDB" id="3173483at2"/>
<gene>
    <name evidence="1" type="primary">hycH</name>
    <name evidence="1" type="ORF">EYW49_03835</name>
</gene>
<dbReference type="Pfam" id="PF07450">
    <property type="entry name" value="HycH"/>
    <property type="match status" value="1"/>
</dbReference>
<dbReference type="Proteomes" id="UP000292781">
    <property type="component" value="Unassembled WGS sequence"/>
</dbReference>
<organism evidence="1 2">
    <name type="scientific">Siculibacillus lacustris</name>
    <dbReference type="NCBI Taxonomy" id="1549641"/>
    <lineage>
        <taxon>Bacteria</taxon>
        <taxon>Pseudomonadati</taxon>
        <taxon>Pseudomonadota</taxon>
        <taxon>Alphaproteobacteria</taxon>
        <taxon>Hyphomicrobiales</taxon>
        <taxon>Ancalomicrobiaceae</taxon>
        <taxon>Siculibacillus</taxon>
    </lineage>
</organism>
<dbReference type="NCBIfam" id="NF011664">
    <property type="entry name" value="PRK15084.1"/>
    <property type="match status" value="1"/>
</dbReference>